<proteinExistence type="predicted"/>
<name>A0A0X8FD10_9LACT</name>
<keyword evidence="2" id="KW-1185">Reference proteome</keyword>
<reference evidence="1 2" key="1">
    <citation type="journal article" date="2016" name="Genome Announc.">
        <title>Complete Genome Sequences of Aerococcus christensenii CCUG 28831T, Aerococcus sanguinicola CCUG 43001T, Aerococcus urinae CCUG 36881T, Aerococcus urinaeequi CCUG 28094T, Aerococcus urinaehominis CCUG 42038 BT, and Aerococcus viridans CCUG 4311T.</title>
        <authorList>
            <person name="Carkaci D."/>
            <person name="Dargis R."/>
            <person name="Nielsen X.C."/>
            <person name="Skovgaard O."/>
            <person name="Fuursted K."/>
            <person name="Christensen J.J."/>
        </authorList>
    </citation>
    <scope>NUCLEOTIDE SEQUENCE [LARGE SCALE GENOMIC DNA]</scope>
    <source>
        <strain evidence="1 2">CCUG43001</strain>
    </source>
</reference>
<dbReference type="EMBL" id="CP014160">
    <property type="protein sequence ID" value="AMB94894.1"/>
    <property type="molecule type" value="Genomic_DNA"/>
</dbReference>
<accession>A0A0X8FD10</accession>
<dbReference type="Proteomes" id="UP000069912">
    <property type="component" value="Chromosome"/>
</dbReference>
<reference evidence="2" key="2">
    <citation type="submission" date="2016-01" db="EMBL/GenBank/DDBJ databases">
        <title>Six Aerococcus type strain genome sequencing and assembly using PacBio and Illumina Hiseq.</title>
        <authorList>
            <person name="Carkaci D."/>
            <person name="Dargis R."/>
            <person name="Nielsen X.C."/>
            <person name="Skovgaard O."/>
            <person name="Fuursted K."/>
            <person name="Christensen J.J."/>
        </authorList>
    </citation>
    <scope>NUCLEOTIDE SEQUENCE [LARGE SCALE GENOMIC DNA]</scope>
    <source>
        <strain evidence="2">CCUG43001</strain>
    </source>
</reference>
<dbReference type="AlphaFoldDB" id="A0A0X8FD10"/>
<evidence type="ECO:0000313" key="1">
    <source>
        <dbReference type="EMBL" id="AMB94894.1"/>
    </source>
</evidence>
<dbReference type="RefSeq" id="WP_067976422.1">
    <property type="nucleotide sequence ID" value="NZ_CAJHKN010000001.1"/>
</dbReference>
<protein>
    <submittedName>
        <fullName evidence="1">Uncharacterized protein</fullName>
    </submittedName>
</protein>
<organism evidence="1 2">
    <name type="scientific">Aerococcus sanguinicola</name>
    <dbReference type="NCBI Taxonomy" id="119206"/>
    <lineage>
        <taxon>Bacteria</taxon>
        <taxon>Bacillati</taxon>
        <taxon>Bacillota</taxon>
        <taxon>Bacilli</taxon>
        <taxon>Lactobacillales</taxon>
        <taxon>Aerococcaceae</taxon>
        <taxon>Aerococcus</taxon>
    </lineage>
</organism>
<gene>
    <name evidence="1" type="ORF">AWM72_09065</name>
</gene>
<dbReference type="KEGG" id="asan:AWM72_09065"/>
<sequence length="66" mass="7835">MAYVDGSPMDPNKLYSITDIAKFIRTKKYGRDVREAIAQGFERWYQDEKSWDLGKLMTEDGQEWRV</sequence>
<evidence type="ECO:0000313" key="2">
    <source>
        <dbReference type="Proteomes" id="UP000069912"/>
    </source>
</evidence>